<evidence type="ECO:0000259" key="1">
    <source>
        <dbReference type="Pfam" id="PF13751"/>
    </source>
</evidence>
<comment type="caution">
    <text evidence="2">The sequence shown here is derived from an EMBL/GenBank/DDBJ whole genome shotgun (WGS) entry which is preliminary data.</text>
</comment>
<dbReference type="InterPro" id="IPR025668">
    <property type="entry name" value="Tnp_DDE_dom"/>
</dbReference>
<proteinExistence type="predicted"/>
<dbReference type="PANTHER" id="PTHR33408">
    <property type="entry name" value="TRANSPOSASE"/>
    <property type="match status" value="1"/>
</dbReference>
<gene>
    <name evidence="2" type="ORF">H2C83_05400</name>
</gene>
<name>A0A7W2AQR3_9BACL</name>
<dbReference type="Proteomes" id="UP000538292">
    <property type="component" value="Unassembled WGS sequence"/>
</dbReference>
<protein>
    <submittedName>
        <fullName evidence="2">Transposase</fullName>
    </submittedName>
</protein>
<dbReference type="EMBL" id="JACEOL010000018">
    <property type="protein sequence ID" value="MBA4601763.1"/>
    <property type="molecule type" value="Genomic_DNA"/>
</dbReference>
<sequence length="158" mass="18618">EYKSNPNVCQNCLFLSRCTRSKTFQKVVTRHVWENAKEWVRKNRLSERGKQLYKRRRETIERSFADAKELHSLRYARYRGLAKVKEQCLLTAMAQNVKKLALLLSKRGKSLVIRLINKLNFLNLFISLKYTTPSPFLAKKTWSLSSSQRTKRISILLP</sequence>
<feature type="non-terminal residue" evidence="2">
    <location>
        <position position="1"/>
    </location>
</feature>
<evidence type="ECO:0000313" key="3">
    <source>
        <dbReference type="Proteomes" id="UP000538292"/>
    </source>
</evidence>
<accession>A0A7W2AQR3</accession>
<keyword evidence="3" id="KW-1185">Reference proteome</keyword>
<dbReference type="Pfam" id="PF13751">
    <property type="entry name" value="DDE_Tnp_1_6"/>
    <property type="match status" value="1"/>
</dbReference>
<feature type="domain" description="Transposase DDE" evidence="1">
    <location>
        <begin position="6"/>
        <end position="101"/>
    </location>
</feature>
<dbReference type="AlphaFoldDB" id="A0A7W2AQR3"/>
<reference evidence="2 3" key="1">
    <citation type="submission" date="2020-07" db="EMBL/GenBank/DDBJ databases">
        <title>Thermoactinomyces phylogeny.</title>
        <authorList>
            <person name="Dunlap C."/>
        </authorList>
    </citation>
    <scope>NUCLEOTIDE SEQUENCE [LARGE SCALE GENOMIC DNA]</scope>
    <source>
        <strain evidence="2 3">AMNI-1</strain>
    </source>
</reference>
<dbReference type="PANTHER" id="PTHR33408:SF2">
    <property type="entry name" value="TRANSPOSASE DDE DOMAIN-CONTAINING PROTEIN"/>
    <property type="match status" value="1"/>
</dbReference>
<dbReference type="RefSeq" id="WP_181738596.1">
    <property type="nucleotide sequence ID" value="NZ_JACEOL010000018.1"/>
</dbReference>
<organism evidence="2 3">
    <name type="scientific">Thermoactinomyces mirandus</name>
    <dbReference type="NCBI Taxonomy" id="2756294"/>
    <lineage>
        <taxon>Bacteria</taxon>
        <taxon>Bacillati</taxon>
        <taxon>Bacillota</taxon>
        <taxon>Bacilli</taxon>
        <taxon>Bacillales</taxon>
        <taxon>Thermoactinomycetaceae</taxon>
        <taxon>Thermoactinomyces</taxon>
    </lineage>
</organism>
<evidence type="ECO:0000313" key="2">
    <source>
        <dbReference type="EMBL" id="MBA4601763.1"/>
    </source>
</evidence>